<dbReference type="Pfam" id="PF00908">
    <property type="entry name" value="dTDP_sugar_isom"/>
    <property type="match status" value="1"/>
</dbReference>
<dbReference type="Gene3D" id="2.60.120.10">
    <property type="entry name" value="Jelly Rolls"/>
    <property type="match status" value="1"/>
</dbReference>
<comment type="function">
    <text evidence="3">Catalyzes the epimerization of the C3' and C5'positions of dTDP-6-deoxy-D-xylo-4-hexulose, forming dTDP-6-deoxy-L-lyxo-4-hexulose.</text>
</comment>
<feature type="site" description="Participates in a stacking interaction with the thymidine ring of dTDP-4-oxo-6-deoxyglucose" evidence="2">
    <location>
        <position position="139"/>
    </location>
</feature>
<proteinExistence type="inferred from homology"/>
<dbReference type="InterPro" id="IPR014710">
    <property type="entry name" value="RmlC-like_jellyroll"/>
</dbReference>
<dbReference type="GO" id="GO:0019305">
    <property type="term" value="P:dTDP-rhamnose biosynthetic process"/>
    <property type="evidence" value="ECO:0007669"/>
    <property type="project" value="UniProtKB-UniRule"/>
</dbReference>
<dbReference type="GO" id="GO:0000271">
    <property type="term" value="P:polysaccharide biosynthetic process"/>
    <property type="evidence" value="ECO:0007669"/>
    <property type="project" value="TreeGrafter"/>
</dbReference>
<dbReference type="GO" id="GO:0008830">
    <property type="term" value="F:dTDP-4-dehydrorhamnose 3,5-epimerase activity"/>
    <property type="evidence" value="ECO:0007669"/>
    <property type="project" value="UniProtKB-UniRule"/>
</dbReference>
<dbReference type="GO" id="GO:0005829">
    <property type="term" value="C:cytosol"/>
    <property type="evidence" value="ECO:0007669"/>
    <property type="project" value="TreeGrafter"/>
</dbReference>
<dbReference type="NCBIfam" id="TIGR01221">
    <property type="entry name" value="rmlC"/>
    <property type="match status" value="1"/>
</dbReference>
<evidence type="ECO:0000313" key="5">
    <source>
        <dbReference type="Proteomes" id="UP000512286"/>
    </source>
</evidence>
<feature type="active site" description="Proton donor" evidence="1">
    <location>
        <position position="133"/>
    </location>
</feature>
<dbReference type="PANTHER" id="PTHR21047:SF2">
    <property type="entry name" value="THYMIDINE DIPHOSPHO-4-KETO-RHAMNOSE 3,5-EPIMERASE"/>
    <property type="match status" value="1"/>
</dbReference>
<reference evidence="4 5" key="1">
    <citation type="submission" date="2020-07" db="EMBL/GenBank/DDBJ databases">
        <title>Electron transfer.</title>
        <authorList>
            <person name="Huang L."/>
            <person name="Liu X."/>
            <person name="Zhou S."/>
        </authorList>
    </citation>
    <scope>NUCLEOTIDE SEQUENCE [LARGE SCALE GENOMIC DNA]</scope>
    <source>
        <strain evidence="4 5">Lx1</strain>
    </source>
</reference>
<dbReference type="RefSeq" id="WP_181603772.1">
    <property type="nucleotide sequence ID" value="NZ_CP059378.1"/>
</dbReference>
<comment type="subunit">
    <text evidence="3">Homodimer.</text>
</comment>
<comment type="similarity">
    <text evidence="3">Belongs to the dTDP-4-dehydrorhamnose 3,5-epimerase family.</text>
</comment>
<evidence type="ECO:0000256" key="1">
    <source>
        <dbReference type="PIRSR" id="PIRSR600888-1"/>
    </source>
</evidence>
<dbReference type="CDD" id="cd00438">
    <property type="entry name" value="cupin_RmlC"/>
    <property type="match status" value="1"/>
</dbReference>
<dbReference type="PANTHER" id="PTHR21047">
    <property type="entry name" value="DTDP-6-DEOXY-D-GLUCOSE-3,5 EPIMERASE"/>
    <property type="match status" value="1"/>
</dbReference>
<keyword evidence="3 4" id="KW-0413">Isomerase</keyword>
<dbReference type="SUPFAM" id="SSF51182">
    <property type="entry name" value="RmlC-like cupins"/>
    <property type="match status" value="1"/>
</dbReference>
<dbReference type="AlphaFoldDB" id="A0A7D7A6Z7"/>
<accession>A0A7D7A6Z7</accession>
<dbReference type="EMBL" id="CP059378">
    <property type="protein sequence ID" value="QLY82400.1"/>
    <property type="molecule type" value="Genomic_DNA"/>
</dbReference>
<comment type="catalytic activity">
    <reaction evidence="3">
        <text>dTDP-4-dehydro-6-deoxy-alpha-D-glucose = dTDP-4-dehydro-beta-L-rhamnose</text>
        <dbReference type="Rhea" id="RHEA:16969"/>
        <dbReference type="ChEBI" id="CHEBI:57649"/>
        <dbReference type="ChEBI" id="CHEBI:62830"/>
        <dbReference type="EC" id="5.1.3.13"/>
    </reaction>
</comment>
<comment type="pathway">
    <text evidence="3">Carbohydrate biosynthesis; dTDP-L-rhamnose biosynthesis.</text>
</comment>
<protein>
    <recommendedName>
        <fullName evidence="3">dTDP-4-dehydrorhamnose 3,5-epimerase</fullName>
        <ecNumber evidence="3">5.1.3.13</ecNumber>
    </recommendedName>
    <alternativeName>
        <fullName evidence="3">Thymidine diphospho-4-keto-rhamnose 3,5-epimerase</fullName>
    </alternativeName>
</protein>
<dbReference type="InterPro" id="IPR000888">
    <property type="entry name" value="RmlC-like"/>
</dbReference>
<name>A0A7D7A6Z7_9CLOT</name>
<evidence type="ECO:0000313" key="4">
    <source>
        <dbReference type="EMBL" id="QLY82400.1"/>
    </source>
</evidence>
<organism evidence="4 5">
    <name type="scientific">Clostridium intestinale</name>
    <dbReference type="NCBI Taxonomy" id="36845"/>
    <lineage>
        <taxon>Bacteria</taxon>
        <taxon>Bacillati</taxon>
        <taxon>Bacillota</taxon>
        <taxon>Clostridia</taxon>
        <taxon>Eubacteriales</taxon>
        <taxon>Clostridiaceae</taxon>
        <taxon>Clostridium</taxon>
    </lineage>
</organism>
<dbReference type="Proteomes" id="UP000512286">
    <property type="component" value="Chromosome"/>
</dbReference>
<sequence>MIMFNFIETKIKDLYIIEPKVFGDNRGYFMETYNRNDFFEAGLTMEFVQDNESKSKKGVLRGMHFQTKHTQGKLVRATRGSVYDVAVDLRKGSPTFGQWEGVLLTEENKRQFYVPEGFAHGFLVVSDEAVFNYKCTDFYAPEYDSGLLWNDSEVGIEWPLDGIDELLLSEKDKAQKTLKELDLPFIYKGDK</sequence>
<dbReference type="EC" id="5.1.3.13" evidence="3"/>
<evidence type="ECO:0000256" key="3">
    <source>
        <dbReference type="RuleBase" id="RU364069"/>
    </source>
</evidence>
<evidence type="ECO:0000256" key="2">
    <source>
        <dbReference type="PIRSR" id="PIRSR600888-3"/>
    </source>
</evidence>
<dbReference type="UniPathway" id="UPA00124"/>
<dbReference type="KEGG" id="cint:HZF06_18920"/>
<gene>
    <name evidence="4" type="primary">rfbC</name>
    <name evidence="4" type="ORF">HZF06_18920</name>
</gene>
<dbReference type="InterPro" id="IPR011051">
    <property type="entry name" value="RmlC_Cupin_sf"/>
</dbReference>
<feature type="active site" description="Proton acceptor" evidence="1">
    <location>
        <position position="64"/>
    </location>
</feature>